<accession>A0AAD2AAP3</accession>
<gene>
    <name evidence="2" type="ORF">FPE_LOCUS32142</name>
</gene>
<dbReference type="Gene3D" id="2.60.120.590">
    <property type="entry name" value="Alpha-ketoglutarate-dependent dioxygenase AlkB-like"/>
    <property type="match status" value="1"/>
</dbReference>
<dbReference type="Proteomes" id="UP000834106">
    <property type="component" value="Chromosome 21"/>
</dbReference>
<sequence>MCEKGSNFLRRAIYLPPRSMLLISGDGRYALHHYIPHHKVDKVKDSEIRRCSRRVSLTLSKNSSWGAATADEKMVANTDQLVAGEQVEMIRMRKWLPTRSAWSA</sequence>
<evidence type="ECO:0000313" key="3">
    <source>
        <dbReference type="Proteomes" id="UP000834106"/>
    </source>
</evidence>
<name>A0AAD2AAP3_9LAMI</name>
<evidence type="ECO:0000313" key="2">
    <source>
        <dbReference type="EMBL" id="CAI9784712.1"/>
    </source>
</evidence>
<evidence type="ECO:0000256" key="1">
    <source>
        <dbReference type="ARBA" id="ARBA00007879"/>
    </source>
</evidence>
<reference evidence="2" key="1">
    <citation type="submission" date="2023-05" db="EMBL/GenBank/DDBJ databases">
        <authorList>
            <person name="Huff M."/>
        </authorList>
    </citation>
    <scope>NUCLEOTIDE SEQUENCE</scope>
</reference>
<dbReference type="AlphaFoldDB" id="A0AAD2AAP3"/>
<keyword evidence="3" id="KW-1185">Reference proteome</keyword>
<proteinExistence type="inferred from homology"/>
<dbReference type="InterPro" id="IPR037151">
    <property type="entry name" value="AlkB-like_sf"/>
</dbReference>
<dbReference type="SUPFAM" id="SSF51197">
    <property type="entry name" value="Clavaminate synthase-like"/>
    <property type="match status" value="1"/>
</dbReference>
<dbReference type="EMBL" id="OU503056">
    <property type="protein sequence ID" value="CAI9784712.1"/>
    <property type="molecule type" value="Genomic_DNA"/>
</dbReference>
<protein>
    <submittedName>
        <fullName evidence="2">Uncharacterized protein</fullName>
    </submittedName>
</protein>
<comment type="similarity">
    <text evidence="1">Belongs to the alkB family.</text>
</comment>
<organism evidence="2 3">
    <name type="scientific">Fraxinus pennsylvanica</name>
    <dbReference type="NCBI Taxonomy" id="56036"/>
    <lineage>
        <taxon>Eukaryota</taxon>
        <taxon>Viridiplantae</taxon>
        <taxon>Streptophyta</taxon>
        <taxon>Embryophyta</taxon>
        <taxon>Tracheophyta</taxon>
        <taxon>Spermatophyta</taxon>
        <taxon>Magnoliopsida</taxon>
        <taxon>eudicotyledons</taxon>
        <taxon>Gunneridae</taxon>
        <taxon>Pentapetalae</taxon>
        <taxon>asterids</taxon>
        <taxon>lamiids</taxon>
        <taxon>Lamiales</taxon>
        <taxon>Oleaceae</taxon>
        <taxon>Oleeae</taxon>
        <taxon>Fraxinus</taxon>
    </lineage>
</organism>